<dbReference type="AlphaFoldDB" id="A0A7W6M9U9"/>
<keyword evidence="2" id="KW-0378">Hydrolase</keyword>
<dbReference type="SUPFAM" id="SSF56317">
    <property type="entry name" value="Carbon-nitrogen hydrolase"/>
    <property type="match status" value="1"/>
</dbReference>
<evidence type="ECO:0000313" key="2">
    <source>
        <dbReference type="EMBL" id="MBB4174708.1"/>
    </source>
</evidence>
<dbReference type="OrthoDB" id="9811121at2"/>
<proteinExistence type="predicted"/>
<dbReference type="PANTHER" id="PTHR23088:SF50">
    <property type="entry name" value="HYDROLASE YHCX"/>
    <property type="match status" value="1"/>
</dbReference>
<evidence type="ECO:0000259" key="1">
    <source>
        <dbReference type="Pfam" id="PF00795"/>
    </source>
</evidence>
<gene>
    <name evidence="2" type="ORF">GGR93_002496</name>
</gene>
<keyword evidence="3" id="KW-1185">Reference proteome</keyword>
<sequence>MDTISIDLWAANLQNDIASLDSWIDSVAKRTASAAERGARILVLPEFACAQWLSFAPADLPASLHLEWLAGLTPTAITALKGISATYGVAILPGTFPVAGQSTTGSNGFFNRAFFLTPEGEEHVQDKMSLTPLEEQGEGGSTLHGTQINVISWQGLRIAMPICLDTEYTALWSRLGKLDLDLVLIAAKTDMITGYSRVFGCAHARAIELQTVVCVVGAVGAPLTPWETDTGVGGAAVFLPCDITVSEGGVWQTLPPQSAQDGLDIALHAASIPVGAVRAIRRGGAEAELRPASWTADHLLVSDQAAIAA</sequence>
<evidence type="ECO:0000313" key="3">
    <source>
        <dbReference type="Proteomes" id="UP000565745"/>
    </source>
</evidence>
<protein>
    <submittedName>
        <fullName evidence="2">Putative amidohydrolase</fullName>
    </submittedName>
</protein>
<organism evidence="2 3">
    <name type="scientific">Sulfitobacter noctilucicola</name>
    <dbReference type="NCBI Taxonomy" id="1342301"/>
    <lineage>
        <taxon>Bacteria</taxon>
        <taxon>Pseudomonadati</taxon>
        <taxon>Pseudomonadota</taxon>
        <taxon>Alphaproteobacteria</taxon>
        <taxon>Rhodobacterales</taxon>
        <taxon>Roseobacteraceae</taxon>
        <taxon>Sulfitobacter</taxon>
    </lineage>
</organism>
<reference evidence="2 3" key="1">
    <citation type="submission" date="2020-08" db="EMBL/GenBank/DDBJ databases">
        <title>Genomic Encyclopedia of Type Strains, Phase IV (KMG-IV): sequencing the most valuable type-strain genomes for metagenomic binning, comparative biology and taxonomic classification.</title>
        <authorList>
            <person name="Goeker M."/>
        </authorList>
    </citation>
    <scope>NUCLEOTIDE SEQUENCE [LARGE SCALE GENOMIC DNA]</scope>
    <source>
        <strain evidence="2 3">DSM 101015</strain>
    </source>
</reference>
<dbReference type="GO" id="GO:0016787">
    <property type="term" value="F:hydrolase activity"/>
    <property type="evidence" value="ECO:0007669"/>
    <property type="project" value="UniProtKB-KW"/>
</dbReference>
<dbReference type="PANTHER" id="PTHR23088">
    <property type="entry name" value="NITRILASE-RELATED"/>
    <property type="match status" value="1"/>
</dbReference>
<dbReference type="Proteomes" id="UP000565745">
    <property type="component" value="Unassembled WGS sequence"/>
</dbReference>
<dbReference type="InterPro" id="IPR036526">
    <property type="entry name" value="C-N_Hydrolase_sf"/>
</dbReference>
<dbReference type="EMBL" id="JACIFU010000003">
    <property type="protein sequence ID" value="MBB4174708.1"/>
    <property type="molecule type" value="Genomic_DNA"/>
</dbReference>
<accession>A0A7W6M9U9</accession>
<dbReference type="RefSeq" id="WP_025056177.1">
    <property type="nucleotide sequence ID" value="NZ_JACIFU010000003.1"/>
</dbReference>
<feature type="domain" description="CN hydrolase" evidence="1">
    <location>
        <begin position="19"/>
        <end position="225"/>
    </location>
</feature>
<dbReference type="Pfam" id="PF00795">
    <property type="entry name" value="CN_hydrolase"/>
    <property type="match status" value="1"/>
</dbReference>
<dbReference type="InterPro" id="IPR003010">
    <property type="entry name" value="C-N_Hydrolase"/>
</dbReference>
<dbReference type="Gene3D" id="3.60.110.10">
    <property type="entry name" value="Carbon-nitrogen hydrolase"/>
    <property type="match status" value="1"/>
</dbReference>
<name>A0A7W6M9U9_9RHOB</name>
<comment type="caution">
    <text evidence="2">The sequence shown here is derived from an EMBL/GenBank/DDBJ whole genome shotgun (WGS) entry which is preliminary data.</text>
</comment>